<gene>
    <name evidence="7" type="ORF">AC578_445</name>
</gene>
<dbReference type="GO" id="GO:0032008">
    <property type="term" value="P:positive regulation of TOR signaling"/>
    <property type="evidence" value="ECO:0007669"/>
    <property type="project" value="InterPro"/>
</dbReference>
<organism evidence="7 8">
    <name type="scientific">Pseudocercospora eumusae</name>
    <dbReference type="NCBI Taxonomy" id="321146"/>
    <lineage>
        <taxon>Eukaryota</taxon>
        <taxon>Fungi</taxon>
        <taxon>Dikarya</taxon>
        <taxon>Ascomycota</taxon>
        <taxon>Pezizomycotina</taxon>
        <taxon>Dothideomycetes</taxon>
        <taxon>Dothideomycetidae</taxon>
        <taxon>Mycosphaerellales</taxon>
        <taxon>Mycosphaerellaceae</taxon>
        <taxon>Pseudocercospora</taxon>
    </lineage>
</organism>
<keyword evidence="4" id="KW-0564">Palmitate</keyword>
<feature type="compositionally biased region" description="Basic and acidic residues" evidence="6">
    <location>
        <begin position="202"/>
        <end position="219"/>
    </location>
</feature>
<evidence type="ECO:0000256" key="2">
    <source>
        <dbReference type="ARBA" id="ARBA00022707"/>
    </source>
</evidence>
<dbReference type="GO" id="GO:0071986">
    <property type="term" value="C:Ragulator complex"/>
    <property type="evidence" value="ECO:0007669"/>
    <property type="project" value="InterPro"/>
</dbReference>
<accession>A0A139HY59</accession>
<evidence type="ECO:0000256" key="1">
    <source>
        <dbReference type="ARBA" id="ARBA00004308"/>
    </source>
</evidence>
<dbReference type="GO" id="GO:0031902">
    <property type="term" value="C:late endosome membrane"/>
    <property type="evidence" value="ECO:0007669"/>
    <property type="project" value="InterPro"/>
</dbReference>
<evidence type="ECO:0000256" key="6">
    <source>
        <dbReference type="SAM" id="MobiDB-lite"/>
    </source>
</evidence>
<dbReference type="SMART" id="SM01262">
    <property type="entry name" value="LAMTOR"/>
    <property type="match status" value="1"/>
</dbReference>
<dbReference type="GO" id="GO:0001919">
    <property type="term" value="P:regulation of receptor recycling"/>
    <property type="evidence" value="ECO:0007669"/>
    <property type="project" value="InterPro"/>
</dbReference>
<sequence>MQRDEDACGRKRLPMPMPMPKHKWNGRKHTYAASSIPYHLLSCGRVEEADTAADGMGICASCLGLNGHPSQDREIDRLLNSEQPNAAYGAVGHSTFAQPDEEELRREREALEHITAHAADHMIDVVHPSQSDLHYGMLLGGHRSYLRDPVEHSAAYQHSQHGRAQPETEDSEEAAWLESVQSAQLDTIQMPESGTLTIDIGLLRETRPPQRDPKHESAY</sequence>
<dbReference type="GO" id="GO:0043410">
    <property type="term" value="P:positive regulation of MAPK cascade"/>
    <property type="evidence" value="ECO:0007669"/>
    <property type="project" value="InterPro"/>
</dbReference>
<name>A0A139HY59_9PEZI</name>
<protein>
    <submittedName>
        <fullName evidence="7">Uncharacterized protein</fullName>
    </submittedName>
</protein>
<dbReference type="GO" id="GO:0016197">
    <property type="term" value="P:endosomal transport"/>
    <property type="evidence" value="ECO:0007669"/>
    <property type="project" value="InterPro"/>
</dbReference>
<dbReference type="Proteomes" id="UP000070133">
    <property type="component" value="Unassembled WGS sequence"/>
</dbReference>
<feature type="region of interest" description="Disordered" evidence="6">
    <location>
        <begin position="1"/>
        <end position="21"/>
    </location>
</feature>
<dbReference type="OrthoDB" id="5299893at2759"/>
<evidence type="ECO:0000313" key="8">
    <source>
        <dbReference type="Proteomes" id="UP000070133"/>
    </source>
</evidence>
<feature type="region of interest" description="Disordered" evidence="6">
    <location>
        <begin position="199"/>
        <end position="219"/>
    </location>
</feature>
<keyword evidence="3" id="KW-0472">Membrane</keyword>
<dbReference type="GO" id="GO:0045121">
    <property type="term" value="C:membrane raft"/>
    <property type="evidence" value="ECO:0007669"/>
    <property type="project" value="InterPro"/>
</dbReference>
<keyword evidence="2" id="KW-0519">Myristate</keyword>
<dbReference type="GO" id="GO:0071230">
    <property type="term" value="P:cellular response to amino acid stimulus"/>
    <property type="evidence" value="ECO:0007669"/>
    <property type="project" value="InterPro"/>
</dbReference>
<keyword evidence="8" id="KW-1185">Reference proteome</keyword>
<evidence type="ECO:0000256" key="5">
    <source>
        <dbReference type="ARBA" id="ARBA00023288"/>
    </source>
</evidence>
<keyword evidence="5" id="KW-0449">Lipoprotein</keyword>
<evidence type="ECO:0000256" key="3">
    <source>
        <dbReference type="ARBA" id="ARBA00023136"/>
    </source>
</evidence>
<proteinExistence type="predicted"/>
<dbReference type="InterPro" id="IPR028209">
    <property type="entry name" value="LAMTOR1/MEH1"/>
</dbReference>
<dbReference type="EMBL" id="LFZN01000002">
    <property type="protein sequence ID" value="KXT07309.1"/>
    <property type="molecule type" value="Genomic_DNA"/>
</dbReference>
<feature type="region of interest" description="Disordered" evidence="6">
    <location>
        <begin position="154"/>
        <end position="175"/>
    </location>
</feature>
<evidence type="ECO:0000256" key="4">
    <source>
        <dbReference type="ARBA" id="ARBA00023139"/>
    </source>
</evidence>
<comment type="caution">
    <text evidence="7">The sequence shown here is derived from an EMBL/GenBank/DDBJ whole genome shotgun (WGS) entry which is preliminary data.</text>
</comment>
<evidence type="ECO:0000313" key="7">
    <source>
        <dbReference type="EMBL" id="KXT07309.1"/>
    </source>
</evidence>
<dbReference type="AlphaFoldDB" id="A0A139HY59"/>
<dbReference type="Pfam" id="PF15454">
    <property type="entry name" value="LAMTOR"/>
    <property type="match status" value="1"/>
</dbReference>
<comment type="subcellular location">
    <subcellularLocation>
        <location evidence="1">Endomembrane system</location>
    </subcellularLocation>
</comment>
<reference evidence="7 8" key="1">
    <citation type="submission" date="2015-07" db="EMBL/GenBank/DDBJ databases">
        <title>Comparative genomics of the Sigatoka disease complex on banana suggests a link between parallel evolutionary changes in Pseudocercospora fijiensis and Pseudocercospora eumusae and increased virulence on the banana host.</title>
        <authorList>
            <person name="Chang T.-C."/>
            <person name="Salvucci A."/>
            <person name="Crous P.W."/>
            <person name="Stergiopoulos I."/>
        </authorList>
    </citation>
    <scope>NUCLEOTIDE SEQUENCE [LARGE SCALE GENOMIC DNA]</scope>
    <source>
        <strain evidence="7 8">CBS 114824</strain>
    </source>
</reference>